<dbReference type="EMBL" id="QRDP01000004">
    <property type="protein sequence ID" value="RED16758.1"/>
    <property type="molecule type" value="Genomic_DNA"/>
</dbReference>
<organism evidence="9 10">
    <name type="scientific">Parasphingopyxis lamellibrachiae</name>
    <dbReference type="NCBI Taxonomy" id="680125"/>
    <lineage>
        <taxon>Bacteria</taxon>
        <taxon>Pseudomonadati</taxon>
        <taxon>Pseudomonadota</taxon>
        <taxon>Alphaproteobacteria</taxon>
        <taxon>Sphingomonadales</taxon>
        <taxon>Sphingomonadaceae</taxon>
        <taxon>Parasphingopyxis</taxon>
    </lineage>
</organism>
<keyword evidence="7" id="KW-0378">Hydrolase</keyword>
<accession>A0A3D9FGH8</accession>
<dbReference type="OrthoDB" id="9810967at2"/>
<evidence type="ECO:0000256" key="5">
    <source>
        <dbReference type="ARBA" id="ARBA00013198"/>
    </source>
</evidence>
<dbReference type="EC" id="3.1.1.31" evidence="5 7"/>
<name>A0A3D9FGH8_9SPHN</name>
<comment type="caution">
    <text evidence="9">The sequence shown here is derived from an EMBL/GenBank/DDBJ whole genome shotgun (WGS) entry which is preliminary data.</text>
</comment>
<dbReference type="PANTHER" id="PTHR11054">
    <property type="entry name" value="6-PHOSPHOGLUCONOLACTONASE"/>
    <property type="match status" value="1"/>
</dbReference>
<dbReference type="GO" id="GO:0006098">
    <property type="term" value="P:pentose-phosphate shunt"/>
    <property type="evidence" value="ECO:0007669"/>
    <property type="project" value="UniProtKB-UniPathway"/>
</dbReference>
<dbReference type="PANTHER" id="PTHR11054:SF0">
    <property type="entry name" value="6-PHOSPHOGLUCONOLACTONASE"/>
    <property type="match status" value="1"/>
</dbReference>
<comment type="catalytic activity">
    <reaction evidence="1 7">
        <text>6-phospho-D-glucono-1,5-lactone + H2O = 6-phospho-D-gluconate + H(+)</text>
        <dbReference type="Rhea" id="RHEA:12556"/>
        <dbReference type="ChEBI" id="CHEBI:15377"/>
        <dbReference type="ChEBI" id="CHEBI:15378"/>
        <dbReference type="ChEBI" id="CHEBI:57955"/>
        <dbReference type="ChEBI" id="CHEBI:58759"/>
        <dbReference type="EC" id="3.1.1.31"/>
    </reaction>
</comment>
<evidence type="ECO:0000313" key="10">
    <source>
        <dbReference type="Proteomes" id="UP000256310"/>
    </source>
</evidence>
<evidence type="ECO:0000256" key="4">
    <source>
        <dbReference type="ARBA" id="ARBA00010662"/>
    </source>
</evidence>
<dbReference type="Pfam" id="PF01182">
    <property type="entry name" value="Glucosamine_iso"/>
    <property type="match status" value="1"/>
</dbReference>
<dbReference type="AlphaFoldDB" id="A0A3D9FGH8"/>
<evidence type="ECO:0000256" key="1">
    <source>
        <dbReference type="ARBA" id="ARBA00000832"/>
    </source>
</evidence>
<dbReference type="Gene3D" id="3.40.50.1360">
    <property type="match status" value="1"/>
</dbReference>
<dbReference type="CDD" id="cd01400">
    <property type="entry name" value="6PGL"/>
    <property type="match status" value="1"/>
</dbReference>
<evidence type="ECO:0000256" key="3">
    <source>
        <dbReference type="ARBA" id="ARBA00004961"/>
    </source>
</evidence>
<dbReference type="UniPathway" id="UPA00115">
    <property type="reaction ID" value="UER00409"/>
</dbReference>
<evidence type="ECO:0000259" key="8">
    <source>
        <dbReference type="Pfam" id="PF01182"/>
    </source>
</evidence>
<dbReference type="InterPro" id="IPR005900">
    <property type="entry name" value="6-phosphogluconolactonase_DevB"/>
</dbReference>
<gene>
    <name evidence="7" type="primary">pgl</name>
    <name evidence="9" type="ORF">DFR46_1788</name>
</gene>
<protein>
    <recommendedName>
        <fullName evidence="6 7">6-phosphogluconolactonase</fullName>
        <shortName evidence="7">6PGL</shortName>
        <ecNumber evidence="5 7">3.1.1.31</ecNumber>
    </recommendedName>
</protein>
<dbReference type="SUPFAM" id="SSF100950">
    <property type="entry name" value="NagB/RpiA/CoA transferase-like"/>
    <property type="match status" value="1"/>
</dbReference>
<dbReference type="InterPro" id="IPR037171">
    <property type="entry name" value="NagB/RpiA_transferase-like"/>
</dbReference>
<dbReference type="InterPro" id="IPR039104">
    <property type="entry name" value="6PGL"/>
</dbReference>
<comment type="similarity">
    <text evidence="4 7">Belongs to the glucosamine/galactosamine-6-phosphate isomerase family. 6-phosphogluconolactonase subfamily.</text>
</comment>
<evidence type="ECO:0000256" key="6">
    <source>
        <dbReference type="ARBA" id="ARBA00020337"/>
    </source>
</evidence>
<dbReference type="GO" id="GO:0017057">
    <property type="term" value="F:6-phosphogluconolactonase activity"/>
    <property type="evidence" value="ECO:0007669"/>
    <property type="project" value="UniProtKB-UniRule"/>
</dbReference>
<evidence type="ECO:0000256" key="2">
    <source>
        <dbReference type="ARBA" id="ARBA00002681"/>
    </source>
</evidence>
<proteinExistence type="inferred from homology"/>
<dbReference type="NCBIfam" id="TIGR01198">
    <property type="entry name" value="pgl"/>
    <property type="match status" value="1"/>
</dbReference>
<reference evidence="9 10" key="1">
    <citation type="submission" date="2018-07" db="EMBL/GenBank/DDBJ databases">
        <title>Genomic Encyclopedia of Type Strains, Phase IV (KMG-IV): sequencing the most valuable type-strain genomes for metagenomic binning, comparative biology and taxonomic classification.</title>
        <authorList>
            <person name="Goeker M."/>
        </authorList>
    </citation>
    <scope>NUCLEOTIDE SEQUENCE [LARGE SCALE GENOMIC DNA]</scope>
    <source>
        <strain evidence="9 10">DSM 26725</strain>
    </source>
</reference>
<feature type="domain" description="Glucosamine/galactosamine-6-phosphate isomerase" evidence="8">
    <location>
        <begin position="11"/>
        <end position="221"/>
    </location>
</feature>
<sequence>MIEAEWWEFEDNKTLASEVAGDIGFIIERAIETNGKAELALPGGRTPTPILETLAKRDFDWSKVRVFPTNERIVPENSEHSNYEMLKRILGAVGATVEPLIDHAQNWSTKEAGMSADARLAGFSWPVDLVWIGMGEDGSTASIFPGQMDDAINAPKSRRAVGVSPDPAPESAPFDRVTLTRSALLSAHTMIVTLAGQKKRDLLEKAIEDGPLSSVPIGRVLAEVEIPVDIYWSAT</sequence>
<dbReference type="GO" id="GO:0005975">
    <property type="term" value="P:carbohydrate metabolic process"/>
    <property type="evidence" value="ECO:0007669"/>
    <property type="project" value="UniProtKB-UniRule"/>
</dbReference>
<dbReference type="RefSeq" id="WP_116236132.1">
    <property type="nucleotide sequence ID" value="NZ_QRDP01000004.1"/>
</dbReference>
<dbReference type="Proteomes" id="UP000256310">
    <property type="component" value="Unassembled WGS sequence"/>
</dbReference>
<comment type="pathway">
    <text evidence="3 7">Carbohydrate degradation; pentose phosphate pathway; D-ribulose 5-phosphate from D-glucose 6-phosphate (oxidative stage): step 2/3.</text>
</comment>
<evidence type="ECO:0000313" key="9">
    <source>
        <dbReference type="EMBL" id="RED16758.1"/>
    </source>
</evidence>
<keyword evidence="10" id="KW-1185">Reference proteome</keyword>
<comment type="function">
    <text evidence="2 7">Hydrolysis of 6-phosphogluconolactone to 6-phosphogluconate.</text>
</comment>
<dbReference type="InterPro" id="IPR006148">
    <property type="entry name" value="Glc/Gal-6P_isomerase"/>
</dbReference>
<evidence type="ECO:0000256" key="7">
    <source>
        <dbReference type="RuleBase" id="RU365095"/>
    </source>
</evidence>